<dbReference type="Gene3D" id="1.10.10.10">
    <property type="entry name" value="Winged helix-like DNA-binding domain superfamily/Winged helix DNA-binding domain"/>
    <property type="match status" value="1"/>
</dbReference>
<dbReference type="RefSeq" id="WP_084427719.1">
    <property type="nucleotide sequence ID" value="NZ_FWXV01000002.1"/>
</dbReference>
<reference evidence="5 6" key="1">
    <citation type="submission" date="2017-04" db="EMBL/GenBank/DDBJ databases">
        <authorList>
            <person name="Afonso C.L."/>
            <person name="Miller P.J."/>
            <person name="Scott M.A."/>
            <person name="Spackman E."/>
            <person name="Goraichik I."/>
            <person name="Dimitrov K.M."/>
            <person name="Suarez D.L."/>
            <person name="Swayne D.E."/>
        </authorList>
    </citation>
    <scope>NUCLEOTIDE SEQUENCE [LARGE SCALE GENOMIC DNA]</scope>
    <source>
        <strain evidence="5 6">DSM 43828</strain>
    </source>
</reference>
<dbReference type="Proteomes" id="UP000192674">
    <property type="component" value="Unassembled WGS sequence"/>
</dbReference>
<dbReference type="SUPFAM" id="SSF46785">
    <property type="entry name" value="Winged helix' DNA-binding domain"/>
    <property type="match status" value="1"/>
</dbReference>
<keyword evidence="1" id="KW-0805">Transcription regulation</keyword>
<evidence type="ECO:0000313" key="5">
    <source>
        <dbReference type="EMBL" id="SMC99464.1"/>
    </source>
</evidence>
<dbReference type="Gene3D" id="1.20.120.530">
    <property type="entry name" value="GntR ligand-binding domain-like"/>
    <property type="match status" value="1"/>
</dbReference>
<dbReference type="Pfam" id="PF00392">
    <property type="entry name" value="GntR"/>
    <property type="match status" value="1"/>
</dbReference>
<dbReference type="SMART" id="SM00345">
    <property type="entry name" value="HTH_GNTR"/>
    <property type="match status" value="1"/>
</dbReference>
<dbReference type="InterPro" id="IPR036388">
    <property type="entry name" value="WH-like_DNA-bd_sf"/>
</dbReference>
<dbReference type="PROSITE" id="PS50949">
    <property type="entry name" value="HTH_GNTR"/>
    <property type="match status" value="1"/>
</dbReference>
<evidence type="ECO:0000313" key="6">
    <source>
        <dbReference type="Proteomes" id="UP000192674"/>
    </source>
</evidence>
<organism evidence="5 6">
    <name type="scientific">Kibdelosporangium aridum</name>
    <dbReference type="NCBI Taxonomy" id="2030"/>
    <lineage>
        <taxon>Bacteria</taxon>
        <taxon>Bacillati</taxon>
        <taxon>Actinomycetota</taxon>
        <taxon>Actinomycetes</taxon>
        <taxon>Pseudonocardiales</taxon>
        <taxon>Pseudonocardiaceae</taxon>
        <taxon>Kibdelosporangium</taxon>
    </lineage>
</organism>
<gene>
    <name evidence="5" type="ORF">SAMN05661093_03684</name>
</gene>
<dbReference type="GO" id="GO:0003700">
    <property type="term" value="F:DNA-binding transcription factor activity"/>
    <property type="evidence" value="ECO:0007669"/>
    <property type="project" value="InterPro"/>
</dbReference>
<keyword evidence="2 5" id="KW-0238">DNA-binding</keyword>
<dbReference type="Pfam" id="PF07729">
    <property type="entry name" value="FCD"/>
    <property type="match status" value="1"/>
</dbReference>
<protein>
    <submittedName>
        <fullName evidence="5">DNA-binding transcriptional regulator, GntR family</fullName>
    </submittedName>
</protein>
<evidence type="ECO:0000256" key="3">
    <source>
        <dbReference type="ARBA" id="ARBA00023163"/>
    </source>
</evidence>
<accession>A0A1Y5XJW8</accession>
<dbReference type="AlphaFoldDB" id="A0A1Y5XJW8"/>
<dbReference type="SMART" id="SM00895">
    <property type="entry name" value="FCD"/>
    <property type="match status" value="1"/>
</dbReference>
<evidence type="ECO:0000256" key="2">
    <source>
        <dbReference type="ARBA" id="ARBA00023125"/>
    </source>
</evidence>
<dbReference type="EMBL" id="FWXV01000002">
    <property type="protein sequence ID" value="SMC99464.1"/>
    <property type="molecule type" value="Genomic_DNA"/>
</dbReference>
<dbReference type="SUPFAM" id="SSF48008">
    <property type="entry name" value="GntR ligand-binding domain-like"/>
    <property type="match status" value="1"/>
</dbReference>
<dbReference type="GO" id="GO:0003677">
    <property type="term" value="F:DNA binding"/>
    <property type="evidence" value="ECO:0007669"/>
    <property type="project" value="UniProtKB-KW"/>
</dbReference>
<dbReference type="PANTHER" id="PTHR43537:SF24">
    <property type="entry name" value="GLUCONATE OPERON TRANSCRIPTIONAL REPRESSOR"/>
    <property type="match status" value="1"/>
</dbReference>
<dbReference type="InterPro" id="IPR008920">
    <property type="entry name" value="TF_FadR/GntR_C"/>
</dbReference>
<keyword evidence="3" id="KW-0804">Transcription</keyword>
<proteinExistence type="predicted"/>
<dbReference type="OrthoDB" id="3186208at2"/>
<name>A0A1Y5XJW8_KIBAR</name>
<sequence>MRVSGRERAYDFVKHELLTDPGMQGQFINEQTLADQLGVSRTPIREALLMLAAQQLVELVPKRGAYVAPMSGRELTELIEARGVIERHAATFAIQDAPVAAMRDALAAQHLLKGTAQAKEFIEADTRFHAALVRSTGNEILTATYEGLRYRQMRAGMIALANVPGRQDSVLNEHAAILEALADKDVERAREAIDGHLRETLRVQLML</sequence>
<dbReference type="PANTHER" id="PTHR43537">
    <property type="entry name" value="TRANSCRIPTIONAL REGULATOR, GNTR FAMILY"/>
    <property type="match status" value="1"/>
</dbReference>
<evidence type="ECO:0000259" key="4">
    <source>
        <dbReference type="PROSITE" id="PS50949"/>
    </source>
</evidence>
<keyword evidence="6" id="KW-1185">Reference proteome</keyword>
<dbReference type="InterPro" id="IPR036390">
    <property type="entry name" value="WH_DNA-bd_sf"/>
</dbReference>
<dbReference type="InterPro" id="IPR011711">
    <property type="entry name" value="GntR_C"/>
</dbReference>
<evidence type="ECO:0000256" key="1">
    <source>
        <dbReference type="ARBA" id="ARBA00023015"/>
    </source>
</evidence>
<dbReference type="InterPro" id="IPR000524">
    <property type="entry name" value="Tscrpt_reg_HTH_GntR"/>
</dbReference>
<feature type="domain" description="HTH gntR-type" evidence="4">
    <location>
        <begin position="3"/>
        <end position="70"/>
    </location>
</feature>
<dbReference type="PRINTS" id="PR00035">
    <property type="entry name" value="HTHGNTR"/>
</dbReference>